<evidence type="ECO:0000256" key="2">
    <source>
        <dbReference type="SAM" id="SignalP"/>
    </source>
</evidence>
<evidence type="ECO:0000313" key="3">
    <source>
        <dbReference type="EMBL" id="REH55906.1"/>
    </source>
</evidence>
<dbReference type="GO" id="GO:0016787">
    <property type="term" value="F:hydrolase activity"/>
    <property type="evidence" value="ECO:0007669"/>
    <property type="project" value="UniProtKB-KW"/>
</dbReference>
<dbReference type="InterPro" id="IPR052043">
    <property type="entry name" value="PolySaccharide_Degr_Enz"/>
</dbReference>
<keyword evidence="1 3" id="KW-0378">Hydrolase</keyword>
<dbReference type="SUPFAM" id="SSF48208">
    <property type="entry name" value="Six-hairpin glycosidases"/>
    <property type="match status" value="1"/>
</dbReference>
<feature type="signal peptide" evidence="2">
    <location>
        <begin position="1"/>
        <end position="27"/>
    </location>
</feature>
<dbReference type="AlphaFoldDB" id="A0A3E0IBH3"/>
<keyword evidence="2" id="KW-0732">Signal</keyword>
<dbReference type="Proteomes" id="UP000256269">
    <property type="component" value="Unassembled WGS sequence"/>
</dbReference>
<keyword evidence="4" id="KW-1185">Reference proteome</keyword>
<evidence type="ECO:0000256" key="1">
    <source>
        <dbReference type="ARBA" id="ARBA00022801"/>
    </source>
</evidence>
<dbReference type="PANTHER" id="PTHR33886">
    <property type="entry name" value="UNSATURATED RHAMNOGALACTURONAN HYDROLASE (EUROFUNG)"/>
    <property type="match status" value="1"/>
</dbReference>
<dbReference type="InterPro" id="IPR012341">
    <property type="entry name" value="6hp_glycosidase-like_sf"/>
</dbReference>
<proteinExistence type="predicted"/>
<reference evidence="3 4" key="1">
    <citation type="submission" date="2018-08" db="EMBL/GenBank/DDBJ databases">
        <title>Genomic Encyclopedia of Archaeal and Bacterial Type Strains, Phase II (KMG-II): from individual species to whole genera.</title>
        <authorList>
            <person name="Goeker M."/>
        </authorList>
    </citation>
    <scope>NUCLEOTIDE SEQUENCE [LARGE SCALE GENOMIC DNA]</scope>
    <source>
        <strain evidence="3 4">DSM 45791</strain>
    </source>
</reference>
<feature type="chain" id="PRO_5017550914" evidence="2">
    <location>
        <begin position="28"/>
        <end position="357"/>
    </location>
</feature>
<accession>A0A3E0IBH3</accession>
<comment type="caution">
    <text evidence="3">The sequence shown here is derived from an EMBL/GenBank/DDBJ whole genome shotgun (WGS) entry which is preliminary data.</text>
</comment>
<dbReference type="InterPro" id="IPR008928">
    <property type="entry name" value="6-hairpin_glycosidase_sf"/>
</dbReference>
<organism evidence="3 4">
    <name type="scientific">Kutzneria buriramensis</name>
    <dbReference type="NCBI Taxonomy" id="1045776"/>
    <lineage>
        <taxon>Bacteria</taxon>
        <taxon>Bacillati</taxon>
        <taxon>Actinomycetota</taxon>
        <taxon>Actinomycetes</taxon>
        <taxon>Pseudonocardiales</taxon>
        <taxon>Pseudonocardiaceae</taxon>
        <taxon>Kutzneria</taxon>
    </lineage>
</organism>
<dbReference type="RefSeq" id="WP_170217322.1">
    <property type="nucleotide sequence ID" value="NZ_CP144375.1"/>
</dbReference>
<dbReference type="GO" id="GO:0005975">
    <property type="term" value="P:carbohydrate metabolic process"/>
    <property type="evidence" value="ECO:0007669"/>
    <property type="project" value="InterPro"/>
</dbReference>
<gene>
    <name evidence="3" type="ORF">BCF44_101934</name>
</gene>
<dbReference type="InterPro" id="IPR010905">
    <property type="entry name" value="Glyco_hydro_88"/>
</dbReference>
<sequence>MASRSRWSLAIAATLVAGALLPAAASAAPAVCSEVAPIRAAADHWIAGNAKPADATWFNSLFIKGDIETYKLTGDAKYLNYATAWAAHNKWKLPTGTPNLDGPEASQEYIDLYQLDPKRPAGDIADAKAYVDRETKKVEGGSASDMSYVDAVRLGALSAFAYFGGSTNLDAMAKLFAYPESHIYDKKNALWWRDSRWVGTTQHWSRGNGWIVAALTDTIANLPAGDTHRAHYISLLQDMFAKLKATQQAGGYWTADVDHPAAFPAPESSGTSLFTYGMAKAIQAGYLDSATYLPVVQKAWGWLKGTALRSNGVVGYVQGPSSHPSQYQPISPTATSNYGVGVFLMAGVETARLTPGC</sequence>
<dbReference type="Pfam" id="PF07470">
    <property type="entry name" value="Glyco_hydro_88"/>
    <property type="match status" value="1"/>
</dbReference>
<dbReference type="PANTHER" id="PTHR33886:SF8">
    <property type="entry name" value="UNSATURATED RHAMNOGALACTURONAN HYDROLASE (EUROFUNG)"/>
    <property type="match status" value="1"/>
</dbReference>
<evidence type="ECO:0000313" key="4">
    <source>
        <dbReference type="Proteomes" id="UP000256269"/>
    </source>
</evidence>
<dbReference type="EMBL" id="QUNO01000001">
    <property type="protein sequence ID" value="REH55906.1"/>
    <property type="molecule type" value="Genomic_DNA"/>
</dbReference>
<dbReference type="Gene3D" id="1.50.10.10">
    <property type="match status" value="1"/>
</dbReference>
<name>A0A3E0IBH3_9PSEU</name>
<protein>
    <submittedName>
        <fullName evidence="3">Rhamnogalacturonyl hydrolase YesR</fullName>
    </submittedName>
</protein>